<gene>
    <name evidence="1" type="ORF">KIPB_012825</name>
</gene>
<comment type="caution">
    <text evidence="1">The sequence shown here is derived from an EMBL/GenBank/DDBJ whole genome shotgun (WGS) entry which is preliminary data.</text>
</comment>
<sequence length="131" mass="13844">SELLEALAEQADSDPSLHSVILNAVIESVVEIVQGRMNPAGYYSVGRVIGQLFASLDAAATHSAVVSLLTRGLALGLPKGYHGVSDMDVRCGRLVEALIVEQGCSLRGTTLGHDMHTLLDSLATQAVRVFM</sequence>
<feature type="non-terminal residue" evidence="1">
    <location>
        <position position="1"/>
    </location>
</feature>
<keyword evidence="2" id="KW-1185">Reference proteome</keyword>
<protein>
    <submittedName>
        <fullName evidence="1">Uncharacterized protein</fullName>
    </submittedName>
</protein>
<proteinExistence type="predicted"/>
<organism evidence="1 2">
    <name type="scientific">Kipferlia bialata</name>
    <dbReference type="NCBI Taxonomy" id="797122"/>
    <lineage>
        <taxon>Eukaryota</taxon>
        <taxon>Metamonada</taxon>
        <taxon>Carpediemonas-like organisms</taxon>
        <taxon>Kipferlia</taxon>
    </lineage>
</organism>
<reference evidence="1 2" key="1">
    <citation type="journal article" date="2018" name="PLoS ONE">
        <title>The draft genome of Kipferlia bialata reveals reductive genome evolution in fornicate parasites.</title>
        <authorList>
            <person name="Tanifuji G."/>
            <person name="Takabayashi S."/>
            <person name="Kume K."/>
            <person name="Takagi M."/>
            <person name="Nakayama T."/>
            <person name="Kamikawa R."/>
            <person name="Inagaki Y."/>
            <person name="Hashimoto T."/>
        </authorList>
    </citation>
    <scope>NUCLEOTIDE SEQUENCE [LARGE SCALE GENOMIC DNA]</scope>
    <source>
        <strain evidence="1">NY0173</strain>
    </source>
</reference>
<name>A0A9K3GP33_9EUKA</name>
<dbReference type="AlphaFoldDB" id="A0A9K3GP33"/>
<dbReference type="EMBL" id="BDIP01005820">
    <property type="protein sequence ID" value="GIQ90147.1"/>
    <property type="molecule type" value="Genomic_DNA"/>
</dbReference>
<accession>A0A9K3GP33</accession>
<evidence type="ECO:0000313" key="2">
    <source>
        <dbReference type="Proteomes" id="UP000265618"/>
    </source>
</evidence>
<dbReference type="Proteomes" id="UP000265618">
    <property type="component" value="Unassembled WGS sequence"/>
</dbReference>
<evidence type="ECO:0000313" key="1">
    <source>
        <dbReference type="EMBL" id="GIQ90147.1"/>
    </source>
</evidence>